<dbReference type="GO" id="GO:0006633">
    <property type="term" value="P:fatty acid biosynthetic process"/>
    <property type="evidence" value="ECO:0007669"/>
    <property type="project" value="TreeGrafter"/>
</dbReference>
<dbReference type="Gene3D" id="3.40.50.720">
    <property type="entry name" value="NAD(P)-binding Rossmann-like Domain"/>
    <property type="match status" value="1"/>
</dbReference>
<reference evidence="3 4" key="1">
    <citation type="submission" date="2016-11" db="EMBL/GenBank/DDBJ databases">
        <title>Study of marine rhodopsin-containing bacteria.</title>
        <authorList>
            <person name="Yoshizawa S."/>
            <person name="Kumagai Y."/>
            <person name="Kogure K."/>
        </authorList>
    </citation>
    <scope>NUCLEOTIDE SEQUENCE [LARGE SCALE GENOMIC DNA]</scope>
    <source>
        <strain evidence="3 4">SAORIC-28</strain>
    </source>
</reference>
<evidence type="ECO:0000256" key="2">
    <source>
        <dbReference type="ARBA" id="ARBA00023002"/>
    </source>
</evidence>
<evidence type="ECO:0000256" key="1">
    <source>
        <dbReference type="ARBA" id="ARBA00006484"/>
    </source>
</evidence>
<comment type="similarity">
    <text evidence="1">Belongs to the short-chain dehydrogenases/reductases (SDR) family.</text>
</comment>
<evidence type="ECO:0000313" key="4">
    <source>
        <dbReference type="Proteomes" id="UP000216339"/>
    </source>
</evidence>
<dbReference type="InterPro" id="IPR002347">
    <property type="entry name" value="SDR_fam"/>
</dbReference>
<dbReference type="GO" id="GO:0048038">
    <property type="term" value="F:quinone binding"/>
    <property type="evidence" value="ECO:0007669"/>
    <property type="project" value="TreeGrafter"/>
</dbReference>
<name>A0A271J1R7_9BACT</name>
<dbReference type="Proteomes" id="UP000216339">
    <property type="component" value="Unassembled WGS sequence"/>
</dbReference>
<gene>
    <name evidence="3" type="ORF">BSZ37_14010</name>
</gene>
<dbReference type="InterPro" id="IPR036291">
    <property type="entry name" value="NAD(P)-bd_dom_sf"/>
</dbReference>
<dbReference type="RefSeq" id="WP_095511140.1">
    <property type="nucleotide sequence ID" value="NZ_MQWD01000001.1"/>
</dbReference>
<dbReference type="AlphaFoldDB" id="A0A271J1R7"/>
<protein>
    <recommendedName>
        <fullName evidence="5">Oxidoreductase</fullName>
    </recommendedName>
</protein>
<dbReference type="SUPFAM" id="SSF51735">
    <property type="entry name" value="NAD(P)-binding Rossmann-fold domains"/>
    <property type="match status" value="1"/>
</dbReference>
<dbReference type="CDD" id="cd05233">
    <property type="entry name" value="SDR_c"/>
    <property type="match status" value="1"/>
</dbReference>
<dbReference type="FunFam" id="3.40.50.720:FF:000084">
    <property type="entry name" value="Short-chain dehydrogenase reductase"/>
    <property type="match status" value="1"/>
</dbReference>
<dbReference type="OrthoDB" id="9803333at2"/>
<sequence length="249" mass="25457">MSAPIYLLLGGTGGIGAPLARRLAADGATVVLGARDADRLSALADETGAKAFTLDATDADAVSGLVDAAVKEYGRIDGAINLVGSILLKPAHATSPDEFDETLTMNLKTAFYLVRAAAKAMQSNRDPEGGSIVLMSSVAGRYGLSNHEAIAAAKAGVEGLVRAAAATYAPKGVRVNAVAPGLVRTPLAGRLVATEQAVEASAKLHPLGRIGEPDDLRDALAFLLNRDASGWVTGQTLSVDGGFATVRPR</sequence>
<keyword evidence="4" id="KW-1185">Reference proteome</keyword>
<dbReference type="PANTHER" id="PTHR42760:SF133">
    <property type="entry name" value="3-OXOACYL-[ACYL-CARRIER-PROTEIN] REDUCTASE"/>
    <property type="match status" value="1"/>
</dbReference>
<proteinExistence type="inferred from homology"/>
<evidence type="ECO:0008006" key="5">
    <source>
        <dbReference type="Google" id="ProtNLM"/>
    </source>
</evidence>
<comment type="caution">
    <text evidence="3">The sequence shown here is derived from an EMBL/GenBank/DDBJ whole genome shotgun (WGS) entry which is preliminary data.</text>
</comment>
<dbReference type="PRINTS" id="PR00081">
    <property type="entry name" value="GDHRDH"/>
</dbReference>
<dbReference type="Pfam" id="PF13561">
    <property type="entry name" value="adh_short_C2"/>
    <property type="match status" value="1"/>
</dbReference>
<keyword evidence="2" id="KW-0560">Oxidoreductase</keyword>
<accession>A0A271J1R7</accession>
<evidence type="ECO:0000313" key="3">
    <source>
        <dbReference type="EMBL" id="PAP77471.1"/>
    </source>
</evidence>
<dbReference type="GO" id="GO:0016616">
    <property type="term" value="F:oxidoreductase activity, acting on the CH-OH group of donors, NAD or NADP as acceptor"/>
    <property type="evidence" value="ECO:0007669"/>
    <property type="project" value="TreeGrafter"/>
</dbReference>
<dbReference type="PANTHER" id="PTHR42760">
    <property type="entry name" value="SHORT-CHAIN DEHYDROGENASES/REDUCTASES FAMILY MEMBER"/>
    <property type="match status" value="1"/>
</dbReference>
<dbReference type="EMBL" id="MQWD01000001">
    <property type="protein sequence ID" value="PAP77471.1"/>
    <property type="molecule type" value="Genomic_DNA"/>
</dbReference>
<organism evidence="3 4">
    <name type="scientific">Rubrivirga marina</name>
    <dbReference type="NCBI Taxonomy" id="1196024"/>
    <lineage>
        <taxon>Bacteria</taxon>
        <taxon>Pseudomonadati</taxon>
        <taxon>Rhodothermota</taxon>
        <taxon>Rhodothermia</taxon>
        <taxon>Rhodothermales</taxon>
        <taxon>Rubricoccaceae</taxon>
        <taxon>Rubrivirga</taxon>
    </lineage>
</organism>